<dbReference type="GO" id="GO:0048038">
    <property type="term" value="F:quinone binding"/>
    <property type="evidence" value="ECO:0007669"/>
    <property type="project" value="UniProtKB-KW"/>
</dbReference>
<evidence type="ECO:0000259" key="8">
    <source>
        <dbReference type="Pfam" id="PF00346"/>
    </source>
</evidence>
<comment type="function">
    <text evidence="6">NDH-1 shuttles electrons from NADH, via FMN and iron-sulfur (Fe-S) centers, to quinones in the respiratory chain. The immediate electron acceptor for the enzyme in this species is believed to be a menaquinone. Couples the redox reaction to proton translocation (for every two electrons transferred, four hydrogen ions are translocated across the cytoplasmic membrane), and thus conserves the redox energy in a proton gradient.</text>
</comment>
<sequence>MQDVVSIKDNHIVLPDGSIEKQTTTLNLGPTHPATHGVFQNILEMDGERIVSAKQTIGYIHRAFEKIAERRPLYQITPLTDRMNYCSSPINNIGWHTTCEKLLKIQTPKRVDYLRVIIMELARISDHLICNSVVGVDAGAFTGFLYVMQYRELIYEIYESICGSRLTTNIGRIGGFERNFTNVTWEKLERFLKEYPKALKELDDLLLRNRIFMERTIGAGPISAERALNYGFTGPNLRAAGVDYDVRVHSPYCSYQDFDFKVPVGSTGDCYDRFLVRDQEMWQSMKIIEQAYQKIQDFKGEEAEVYHADVPDYYLPEKKDVYTKMESLIWHFKIIMGEIDMPVGEVYHCVEGGNGELGFYLISDGGRTPYRLHFRRPCFIYYQAYEELVKGAMLSDAVITMSSLNLIAGEMDS</sequence>
<dbReference type="NCBIfam" id="NF004739">
    <property type="entry name" value="PRK06075.1"/>
    <property type="match status" value="1"/>
</dbReference>
<proteinExistence type="inferred from homology"/>
<evidence type="ECO:0000256" key="5">
    <source>
        <dbReference type="ARBA" id="ARBA00023027"/>
    </source>
</evidence>
<dbReference type="PANTHER" id="PTHR11993">
    <property type="entry name" value="NADH-UBIQUINONE OXIDOREDUCTASE 49 KDA SUBUNIT"/>
    <property type="match status" value="1"/>
</dbReference>
<dbReference type="RefSeq" id="WP_090658256.1">
    <property type="nucleotide sequence ID" value="NZ_FOXQ01000006.1"/>
</dbReference>
<keyword evidence="6" id="KW-0472">Membrane</keyword>
<accession>A0A1I5W8D6</accession>
<evidence type="ECO:0000313" key="9">
    <source>
        <dbReference type="EMBL" id="SFQ15867.1"/>
    </source>
</evidence>
<evidence type="ECO:0000256" key="4">
    <source>
        <dbReference type="ARBA" id="ARBA00022967"/>
    </source>
</evidence>
<dbReference type="Gene3D" id="1.10.645.10">
    <property type="entry name" value="Cytochrome-c3 Hydrogenase, chain B"/>
    <property type="match status" value="1"/>
</dbReference>
<protein>
    <recommendedName>
        <fullName evidence="6">NADH-quinone oxidoreductase subunit D</fullName>
        <ecNumber evidence="6">7.1.1.-</ecNumber>
    </recommendedName>
    <alternativeName>
        <fullName evidence="6">NADH dehydrogenase I subunit D</fullName>
    </alternativeName>
    <alternativeName>
        <fullName evidence="6">NDH-1 subunit D</fullName>
    </alternativeName>
</protein>
<feature type="domain" description="NADH-quinone oxidoreductase subunit D" evidence="8">
    <location>
        <begin position="137"/>
        <end position="412"/>
    </location>
</feature>
<keyword evidence="6" id="KW-0874">Quinone</keyword>
<dbReference type="GO" id="GO:0005886">
    <property type="term" value="C:plasma membrane"/>
    <property type="evidence" value="ECO:0007669"/>
    <property type="project" value="UniProtKB-SubCell"/>
</dbReference>
<dbReference type="InterPro" id="IPR001135">
    <property type="entry name" value="NADH_Q_OxRdtase_suD"/>
</dbReference>
<evidence type="ECO:0000256" key="6">
    <source>
        <dbReference type="HAMAP-Rule" id="MF_01358"/>
    </source>
</evidence>
<reference evidence="9 10" key="1">
    <citation type="submission" date="2016-10" db="EMBL/GenBank/DDBJ databases">
        <authorList>
            <person name="de Groot N.N."/>
        </authorList>
    </citation>
    <scope>NUCLEOTIDE SEQUENCE [LARGE SCALE GENOMIC DNA]</scope>
    <source>
        <strain evidence="9 10">DSM 28286</strain>
    </source>
</reference>
<dbReference type="GO" id="GO:0050136">
    <property type="term" value="F:NADH dehydrogenase (quinone) (non-electrogenic) activity"/>
    <property type="evidence" value="ECO:0007669"/>
    <property type="project" value="UniProtKB-UniRule"/>
</dbReference>
<keyword evidence="10" id="KW-1185">Reference proteome</keyword>
<dbReference type="STRING" id="1465490.SAMN05444277_10621"/>
<comment type="function">
    <text evidence="1">NDH-1 shuttles electrons from NADH, via FMN and iron-sulfur (Fe-S) centers, to quinones in the respiratory chain. The immediate electron acceptor for the enzyme in this species is believed to be ubiquinone. Couples the redox reaction to proton translocation (for every two electrons transferred, four hydrogen ions are translocated across the cytoplasmic membrane), and thus conserves the redox energy in a proton gradient.</text>
</comment>
<comment type="subunit">
    <text evidence="6">NDH-1 is composed of 14 different subunits. Subunits NuoB, C, D, E, F, and G constitute the peripheral sector of the complex.</text>
</comment>
<dbReference type="Proteomes" id="UP000199031">
    <property type="component" value="Unassembled WGS sequence"/>
</dbReference>
<dbReference type="SUPFAM" id="SSF56762">
    <property type="entry name" value="HydB/Nqo4-like"/>
    <property type="match status" value="1"/>
</dbReference>
<keyword evidence="6" id="KW-1003">Cell membrane</keyword>
<comment type="similarity">
    <text evidence="2 6 7">Belongs to the complex I 49 kDa subunit family.</text>
</comment>
<organism evidence="9 10">
    <name type="scientific">Parafilimonas terrae</name>
    <dbReference type="NCBI Taxonomy" id="1465490"/>
    <lineage>
        <taxon>Bacteria</taxon>
        <taxon>Pseudomonadati</taxon>
        <taxon>Bacteroidota</taxon>
        <taxon>Chitinophagia</taxon>
        <taxon>Chitinophagales</taxon>
        <taxon>Chitinophagaceae</taxon>
        <taxon>Parafilimonas</taxon>
    </lineage>
</organism>
<dbReference type="Pfam" id="PF00346">
    <property type="entry name" value="Complex1_49kDa"/>
    <property type="match status" value="1"/>
</dbReference>
<dbReference type="EMBL" id="FOXQ01000006">
    <property type="protein sequence ID" value="SFQ15867.1"/>
    <property type="molecule type" value="Genomic_DNA"/>
</dbReference>
<keyword evidence="5 6" id="KW-0520">NAD</keyword>
<comment type="subcellular location">
    <subcellularLocation>
        <location evidence="6">Cell membrane</location>
        <topology evidence="6">Peripheral membrane protein</topology>
        <orientation evidence="6">Cytoplasmic side</orientation>
    </subcellularLocation>
</comment>
<keyword evidence="4 6" id="KW-1278">Translocase</keyword>
<dbReference type="PANTHER" id="PTHR11993:SF10">
    <property type="entry name" value="NADH DEHYDROGENASE [UBIQUINONE] IRON-SULFUR PROTEIN 2, MITOCHONDRIAL"/>
    <property type="match status" value="1"/>
</dbReference>
<evidence type="ECO:0000256" key="7">
    <source>
        <dbReference type="RuleBase" id="RU003685"/>
    </source>
</evidence>
<dbReference type="HAMAP" id="MF_01358">
    <property type="entry name" value="NDH1_NuoD"/>
    <property type="match status" value="1"/>
</dbReference>
<dbReference type="InterPro" id="IPR014029">
    <property type="entry name" value="NADH_UbQ_OxRdtase_49kDa_CS"/>
</dbReference>
<evidence type="ECO:0000256" key="1">
    <source>
        <dbReference type="ARBA" id="ARBA00002378"/>
    </source>
</evidence>
<comment type="catalytic activity">
    <reaction evidence="6">
        <text>a quinone + NADH + 5 H(+)(in) = a quinol + NAD(+) + 4 H(+)(out)</text>
        <dbReference type="Rhea" id="RHEA:57888"/>
        <dbReference type="ChEBI" id="CHEBI:15378"/>
        <dbReference type="ChEBI" id="CHEBI:24646"/>
        <dbReference type="ChEBI" id="CHEBI:57540"/>
        <dbReference type="ChEBI" id="CHEBI:57945"/>
        <dbReference type="ChEBI" id="CHEBI:132124"/>
    </reaction>
</comment>
<name>A0A1I5W8D6_9BACT</name>
<evidence type="ECO:0000256" key="3">
    <source>
        <dbReference type="ARBA" id="ARBA00022448"/>
    </source>
</evidence>
<dbReference type="OrthoDB" id="9801496at2"/>
<dbReference type="GO" id="GO:0051287">
    <property type="term" value="F:NAD binding"/>
    <property type="evidence" value="ECO:0007669"/>
    <property type="project" value="InterPro"/>
</dbReference>
<dbReference type="InterPro" id="IPR029014">
    <property type="entry name" value="NiFe-Hase_large"/>
</dbReference>
<gene>
    <name evidence="6" type="primary">nuoD</name>
    <name evidence="9" type="ORF">SAMN05444277_10621</name>
</gene>
<evidence type="ECO:0000313" key="10">
    <source>
        <dbReference type="Proteomes" id="UP000199031"/>
    </source>
</evidence>
<dbReference type="PROSITE" id="PS00535">
    <property type="entry name" value="COMPLEX1_49K"/>
    <property type="match status" value="1"/>
</dbReference>
<dbReference type="AlphaFoldDB" id="A0A1I5W8D6"/>
<evidence type="ECO:0000256" key="2">
    <source>
        <dbReference type="ARBA" id="ARBA00005769"/>
    </source>
</evidence>
<dbReference type="EC" id="7.1.1.-" evidence="6"/>
<dbReference type="InterPro" id="IPR022885">
    <property type="entry name" value="NDH1_su_D/H"/>
</dbReference>
<keyword evidence="3 6" id="KW-0813">Transport</keyword>